<dbReference type="InterPro" id="IPR000504">
    <property type="entry name" value="RRM_dom"/>
</dbReference>
<evidence type="ECO:0000259" key="8">
    <source>
        <dbReference type="PROSITE" id="PS50961"/>
    </source>
</evidence>
<evidence type="ECO:0000256" key="5">
    <source>
        <dbReference type="PROSITE-ProRule" id="PRU00332"/>
    </source>
</evidence>
<dbReference type="GeneID" id="120256352"/>
<dbReference type="PRINTS" id="PR00302">
    <property type="entry name" value="LUPUSLA"/>
</dbReference>
<keyword evidence="3 5" id="KW-0694">RNA-binding</keyword>
<feature type="region of interest" description="Disordered" evidence="6">
    <location>
        <begin position="289"/>
        <end position="385"/>
    </location>
</feature>
<dbReference type="GO" id="GO:1990904">
    <property type="term" value="C:ribonucleoprotein complex"/>
    <property type="evidence" value="ECO:0007669"/>
    <property type="project" value="InterPro"/>
</dbReference>
<dbReference type="InterPro" id="IPR002344">
    <property type="entry name" value="Lupus_La"/>
</dbReference>
<reference evidence="10" key="1">
    <citation type="submission" date="2025-08" db="UniProtKB">
        <authorList>
            <consortium name="RefSeq"/>
        </authorList>
    </citation>
    <scope>IDENTIFICATION</scope>
</reference>
<evidence type="ECO:0000256" key="3">
    <source>
        <dbReference type="ARBA" id="ARBA00022884"/>
    </source>
</evidence>
<proteinExistence type="predicted"/>
<dbReference type="PROSITE" id="PS50961">
    <property type="entry name" value="HTH_LA"/>
    <property type="match status" value="1"/>
</dbReference>
<evidence type="ECO:0000313" key="10">
    <source>
        <dbReference type="RefSeq" id="XP_039119988.1"/>
    </source>
</evidence>
<dbReference type="Gene3D" id="1.10.10.10">
    <property type="entry name" value="Winged helix-like DNA-binding domain superfamily/Winged helix DNA-binding domain"/>
    <property type="match status" value="1"/>
</dbReference>
<accession>A0AB40AZP9</accession>
<dbReference type="InterPro" id="IPR035979">
    <property type="entry name" value="RBD_domain_sf"/>
</dbReference>
<evidence type="ECO:0000256" key="4">
    <source>
        <dbReference type="ARBA" id="ARBA00023242"/>
    </source>
</evidence>
<dbReference type="SUPFAM" id="SSF54928">
    <property type="entry name" value="RNA-binding domain, RBD"/>
    <property type="match status" value="1"/>
</dbReference>
<feature type="region of interest" description="Disordered" evidence="6">
    <location>
        <begin position="30"/>
        <end position="88"/>
    </location>
</feature>
<dbReference type="PROSITE" id="PS50102">
    <property type="entry name" value="RRM"/>
    <property type="match status" value="1"/>
</dbReference>
<dbReference type="Proteomes" id="UP001515500">
    <property type="component" value="Unplaced"/>
</dbReference>
<dbReference type="RefSeq" id="XP_039119988.1">
    <property type="nucleotide sequence ID" value="XM_039264054.1"/>
</dbReference>
<feature type="domain" description="HTH La-type RNA-binding" evidence="8">
    <location>
        <begin position="89"/>
        <end position="180"/>
    </location>
</feature>
<dbReference type="GO" id="GO:0003729">
    <property type="term" value="F:mRNA binding"/>
    <property type="evidence" value="ECO:0007669"/>
    <property type="project" value="TreeGrafter"/>
</dbReference>
<evidence type="ECO:0000259" key="7">
    <source>
        <dbReference type="PROSITE" id="PS50102"/>
    </source>
</evidence>
<keyword evidence="9" id="KW-1185">Reference proteome</keyword>
<comment type="function">
    <text evidence="1">Transcriptional regulator.</text>
</comment>
<feature type="compositionally biased region" description="Polar residues" evidence="6">
    <location>
        <begin position="351"/>
        <end position="370"/>
    </location>
</feature>
<keyword evidence="4" id="KW-0539">Nucleus</keyword>
<name>A0AB40AZP9_DIOCR</name>
<dbReference type="InterPro" id="IPR036388">
    <property type="entry name" value="WH-like_DNA-bd_sf"/>
</dbReference>
<dbReference type="Gene3D" id="3.30.70.330">
    <property type="match status" value="1"/>
</dbReference>
<dbReference type="FunFam" id="1.10.10.10:FF:000158">
    <property type="entry name" value="La ribonucleoprotein domain family member 7"/>
    <property type="match status" value="1"/>
</dbReference>
<feature type="compositionally biased region" description="Basic and acidic residues" evidence="6">
    <location>
        <begin position="326"/>
        <end position="338"/>
    </location>
</feature>
<feature type="compositionally biased region" description="Basic and acidic residues" evidence="6">
    <location>
        <begin position="289"/>
        <end position="301"/>
    </location>
</feature>
<gene>
    <name evidence="10" type="primary">LOC120256352</name>
</gene>
<comment type="subcellular location">
    <subcellularLocation>
        <location evidence="2">Nucleus</location>
    </subcellularLocation>
</comment>
<dbReference type="Pfam" id="PF00076">
    <property type="entry name" value="RRM_1"/>
    <property type="match status" value="1"/>
</dbReference>
<dbReference type="AlphaFoldDB" id="A0AB40AZP9"/>
<dbReference type="PANTHER" id="PTHR22792">
    <property type="entry name" value="LUPUS LA PROTEIN-RELATED"/>
    <property type="match status" value="1"/>
</dbReference>
<feature type="compositionally biased region" description="Low complexity" evidence="6">
    <location>
        <begin position="53"/>
        <end position="64"/>
    </location>
</feature>
<dbReference type="InterPro" id="IPR006630">
    <property type="entry name" value="La_HTH"/>
</dbReference>
<dbReference type="Pfam" id="PF05383">
    <property type="entry name" value="La"/>
    <property type="match status" value="1"/>
</dbReference>
<evidence type="ECO:0000313" key="9">
    <source>
        <dbReference type="Proteomes" id="UP001515500"/>
    </source>
</evidence>
<feature type="domain" description="RRM" evidence="7">
    <location>
        <begin position="187"/>
        <end position="278"/>
    </location>
</feature>
<sequence length="404" mass="45397">MKRTRIRSYQDPTRYRHFKDRIAHWKLRAGSEKGGGGASFRQCSNGNRRRNLSSSSSSSSFSPSEGTTTITRSDPLTPSDSFEEDQPVNTLSEDLRGKIVRQVEYYFSDENLPADKFLLKQMKKDKAGFVPIALIASFRKMKKLVQDLCLIEAALRTSTELVVSSDGKRVKRSKPLSIAEINDAKARTILVENLPQDYSTANMQKIFGNVGKINEITICDPHLVEESANNKKVKAVSSKLHALIEYETVETAKSAVATLNDEKNWRTGMRVEILLERMRKYGLIQKDHKETLPEKKTRAEEPNTDAAYVDGRSSKATYDNVGMANKGEEEHLPSEKAGRRGRYKSRGRGQLPQNSNKDANDHGSSLTSEIVSKPLPGPKDARWNQRVYNGARQTDCLALQSIRM</sequence>
<dbReference type="GO" id="GO:0006396">
    <property type="term" value="P:RNA processing"/>
    <property type="evidence" value="ECO:0007669"/>
    <property type="project" value="InterPro"/>
</dbReference>
<evidence type="ECO:0000256" key="2">
    <source>
        <dbReference type="ARBA" id="ARBA00004123"/>
    </source>
</evidence>
<evidence type="ECO:0000256" key="1">
    <source>
        <dbReference type="ARBA" id="ARBA00002339"/>
    </source>
</evidence>
<feature type="compositionally biased region" description="Polar residues" evidence="6">
    <location>
        <begin position="65"/>
        <end position="80"/>
    </location>
</feature>
<dbReference type="InterPro" id="IPR012677">
    <property type="entry name" value="Nucleotide-bd_a/b_plait_sf"/>
</dbReference>
<protein>
    <submittedName>
        <fullName evidence="10">La-related protein 6A-like isoform X1</fullName>
    </submittedName>
</protein>
<dbReference type="InterPro" id="IPR045180">
    <property type="entry name" value="La_dom_prot"/>
</dbReference>
<evidence type="ECO:0000256" key="6">
    <source>
        <dbReference type="SAM" id="MobiDB-lite"/>
    </source>
</evidence>
<dbReference type="SMART" id="SM00715">
    <property type="entry name" value="LA"/>
    <property type="match status" value="1"/>
</dbReference>
<dbReference type="InterPro" id="IPR036390">
    <property type="entry name" value="WH_DNA-bd_sf"/>
</dbReference>
<dbReference type="SUPFAM" id="SSF46785">
    <property type="entry name" value="Winged helix' DNA-binding domain"/>
    <property type="match status" value="1"/>
</dbReference>
<dbReference type="GO" id="GO:0005634">
    <property type="term" value="C:nucleus"/>
    <property type="evidence" value="ECO:0007669"/>
    <property type="project" value="UniProtKB-SubCell"/>
</dbReference>
<dbReference type="PANTHER" id="PTHR22792:SF159">
    <property type="entry name" value="LA-RELATED PROTEIN 1B-RELATED"/>
    <property type="match status" value="1"/>
</dbReference>
<organism evidence="9 10">
    <name type="scientific">Dioscorea cayennensis subsp. rotundata</name>
    <name type="common">White Guinea yam</name>
    <name type="synonym">Dioscorea rotundata</name>
    <dbReference type="NCBI Taxonomy" id="55577"/>
    <lineage>
        <taxon>Eukaryota</taxon>
        <taxon>Viridiplantae</taxon>
        <taxon>Streptophyta</taxon>
        <taxon>Embryophyta</taxon>
        <taxon>Tracheophyta</taxon>
        <taxon>Spermatophyta</taxon>
        <taxon>Magnoliopsida</taxon>
        <taxon>Liliopsida</taxon>
        <taxon>Dioscoreales</taxon>
        <taxon>Dioscoreaceae</taxon>
        <taxon>Dioscorea</taxon>
    </lineage>
</organism>